<accession>A0A811PI31</accession>
<feature type="compositionally biased region" description="Polar residues" evidence="1">
    <location>
        <begin position="431"/>
        <end position="440"/>
    </location>
</feature>
<protein>
    <recommendedName>
        <fullName evidence="2">DUF676 domain-containing protein</fullName>
    </recommendedName>
</protein>
<dbReference type="GO" id="GO:0005634">
    <property type="term" value="C:nucleus"/>
    <property type="evidence" value="ECO:0007669"/>
    <property type="project" value="TreeGrafter"/>
</dbReference>
<feature type="compositionally biased region" description="Acidic residues" evidence="1">
    <location>
        <begin position="1004"/>
        <end position="1026"/>
    </location>
</feature>
<dbReference type="SUPFAM" id="SSF53474">
    <property type="entry name" value="alpha/beta-Hydrolases"/>
    <property type="match status" value="1"/>
</dbReference>
<dbReference type="Gene3D" id="3.40.50.1820">
    <property type="entry name" value="alpha/beta hydrolase"/>
    <property type="match status" value="1"/>
</dbReference>
<feature type="region of interest" description="Disordered" evidence="1">
    <location>
        <begin position="979"/>
        <end position="1070"/>
    </location>
</feature>
<name>A0A811PI31_9POAL</name>
<gene>
    <name evidence="3" type="ORF">NCGR_LOCUS29667</name>
</gene>
<dbReference type="InterPro" id="IPR029058">
    <property type="entry name" value="AB_hydrolase_fold"/>
</dbReference>
<dbReference type="Proteomes" id="UP000604825">
    <property type="component" value="Unassembled WGS sequence"/>
</dbReference>
<feature type="region of interest" description="Disordered" evidence="1">
    <location>
        <begin position="870"/>
        <end position="890"/>
    </location>
</feature>
<organism evidence="3 4">
    <name type="scientific">Miscanthus lutarioriparius</name>
    <dbReference type="NCBI Taxonomy" id="422564"/>
    <lineage>
        <taxon>Eukaryota</taxon>
        <taxon>Viridiplantae</taxon>
        <taxon>Streptophyta</taxon>
        <taxon>Embryophyta</taxon>
        <taxon>Tracheophyta</taxon>
        <taxon>Spermatophyta</taxon>
        <taxon>Magnoliopsida</taxon>
        <taxon>Liliopsida</taxon>
        <taxon>Poales</taxon>
        <taxon>Poaceae</taxon>
        <taxon>PACMAD clade</taxon>
        <taxon>Panicoideae</taxon>
        <taxon>Andropogonodae</taxon>
        <taxon>Andropogoneae</taxon>
        <taxon>Saccharinae</taxon>
        <taxon>Miscanthus</taxon>
    </lineage>
</organism>
<dbReference type="PANTHER" id="PTHR13060">
    <property type="entry name" value="SGT1 PROTEIN HSGT1 SUPPRESSOR OF GCR2"/>
    <property type="match status" value="1"/>
</dbReference>
<keyword evidence="4" id="KW-1185">Reference proteome</keyword>
<sequence length="1117" mass="123443">MGRAATPAPGAQSSRLPRAVSRLRLVLRSSEAAARSGGERWMGCFRPATAPATAAAAVKEAKKGKRPEVEVEVEVEVEPARGGGEDVWSAGADAEVAQGGAFPEHLVIMVNGLVGSADDWKFAAEQFVRRMPDKVIVHRSKCNSATQTFDGVDLMGERLANEVLSVVEQRRGVKKISFVAHSLGGLVARYAIGRLYEPNSRSKSSGGRDDVEHLEGHIAGLEPMNFITFASPHLGSSGNKQLPFLCGLPFLERRASETAHLIVGRTGKHLFLTDNDDGRRPLLLRMVDDSGDLQFRSALRSFKRRVAYANANFDHMVGWRTSSIRRQHELPKHRLLVRDEKYPHIVYVEKEVTDNNGTEAHADLYDPEEEMIRGLTQVPWERVDVSFQKSSQRLVAHNTIQSPFRVPVRDVQHLPAPPWGVVRGSEHRTHLSPTKLQNPQTPVPGPKLRAAPVFVLSPSLASSPWRPPPPTRSRSPPAARRTTASSTPSTRYHSPAASPRPRSTPRSSPSTSPSSRTSPPFLSSHLFHRDPFTLSLPADPAAPCALCASPPVPHLHGALRFGDSLPDEWLAVSLLFALTRAFPDVAARAWDSDGEFLLIEAAFALPRWLDPESAPNRVFIFRGELHILPPSLFPETPSLEAALAAVYDDSIDTRAADAIQAAIQRRIAGLPERAAENLHTARVIVPAPVAKVLKEEPCLIARAVEGFYDRDIDTMKHAARMDKFLKGPGGEGVEMVRTTVRMTRAMYAQLVQQNFQAPRGYPMPRREEGPEKWIEAELGMKIACGFEMMYQERRRQGEEGKGSTWEVYRKSLEATGCFEGLLPGSMEYKRVMEDAMQYYKSSNLYSRTREILSEPVRRIDEILSMPYSADEFKGTDLPPSDDDSWLHGGDDELNAELRERQKELEEYEAAKKQRRSQKQSVSSSSKSQTDEFKLGEITESMQEFIHKMSSFEGAEIPADRREMESVDLDVNQFFKAMESVLGGGSQEQAGSDDGFDRKSSSSDMDFDDSDEDNDFAEELGDKDVDDSFMGSYSDALNKELSSTTLEKSFARAPRPETNNEGPSDDAATDAEMTPVDVDLNLVESILNSYSSQQGLPGPASNLLGLMGVKVPPDAKKS</sequence>
<feature type="compositionally biased region" description="Low complexity" evidence="1">
    <location>
        <begin position="472"/>
        <end position="520"/>
    </location>
</feature>
<feature type="region of interest" description="Disordered" evidence="1">
    <location>
        <begin position="417"/>
        <end position="520"/>
    </location>
</feature>
<evidence type="ECO:0000313" key="3">
    <source>
        <dbReference type="EMBL" id="CAD6245296.1"/>
    </source>
</evidence>
<reference evidence="3" key="1">
    <citation type="submission" date="2020-10" db="EMBL/GenBank/DDBJ databases">
        <authorList>
            <person name="Han B."/>
            <person name="Lu T."/>
            <person name="Zhao Q."/>
            <person name="Huang X."/>
            <person name="Zhao Y."/>
        </authorList>
    </citation>
    <scope>NUCLEOTIDE SEQUENCE</scope>
</reference>
<feature type="domain" description="DUF676" evidence="2">
    <location>
        <begin position="104"/>
        <end position="321"/>
    </location>
</feature>
<feature type="region of interest" description="Disordered" evidence="1">
    <location>
        <begin position="906"/>
        <end position="934"/>
    </location>
</feature>
<dbReference type="Pfam" id="PF05057">
    <property type="entry name" value="DUF676"/>
    <property type="match status" value="1"/>
</dbReference>
<proteinExistence type="predicted"/>
<dbReference type="EMBL" id="CAJGYO010000007">
    <property type="protein sequence ID" value="CAD6245296.1"/>
    <property type="molecule type" value="Genomic_DNA"/>
</dbReference>
<dbReference type="Pfam" id="PF07093">
    <property type="entry name" value="SGT1"/>
    <property type="match status" value="1"/>
</dbReference>
<dbReference type="FunFam" id="3.40.50.1820:FF:000216">
    <property type="entry name" value="Alpha/beta-Hydrolases superfamily protein"/>
    <property type="match status" value="1"/>
</dbReference>
<dbReference type="InterPro" id="IPR010770">
    <property type="entry name" value="Ecd"/>
</dbReference>
<dbReference type="PANTHER" id="PTHR13060:SF0">
    <property type="entry name" value="PROTEIN ECDYSONELESS HOMOLOG"/>
    <property type="match status" value="1"/>
</dbReference>
<dbReference type="AlphaFoldDB" id="A0A811PI31"/>
<evidence type="ECO:0000256" key="1">
    <source>
        <dbReference type="SAM" id="MobiDB-lite"/>
    </source>
</evidence>
<evidence type="ECO:0000259" key="2">
    <source>
        <dbReference type="Pfam" id="PF05057"/>
    </source>
</evidence>
<evidence type="ECO:0000313" key="4">
    <source>
        <dbReference type="Proteomes" id="UP000604825"/>
    </source>
</evidence>
<dbReference type="OrthoDB" id="27237at2759"/>
<comment type="caution">
    <text evidence="3">The sequence shown here is derived from an EMBL/GenBank/DDBJ whole genome shotgun (WGS) entry which is preliminary data.</text>
</comment>
<feature type="compositionally biased region" description="Low complexity" evidence="1">
    <location>
        <begin position="918"/>
        <end position="927"/>
    </location>
</feature>
<dbReference type="InterPro" id="IPR007751">
    <property type="entry name" value="DUF676_lipase-like"/>
</dbReference>